<organism evidence="1 2">
    <name type="scientific">Paracoccus shanxieyensis</name>
    <dbReference type="NCBI Taxonomy" id="2675752"/>
    <lineage>
        <taxon>Bacteria</taxon>
        <taxon>Pseudomonadati</taxon>
        <taxon>Pseudomonadota</taxon>
        <taxon>Alphaproteobacteria</taxon>
        <taxon>Rhodobacterales</taxon>
        <taxon>Paracoccaceae</taxon>
        <taxon>Paracoccus</taxon>
    </lineage>
</organism>
<comment type="caution">
    <text evidence="1">The sequence shown here is derived from an EMBL/GenBank/DDBJ whole genome shotgun (WGS) entry which is preliminary data.</text>
</comment>
<evidence type="ECO:0000313" key="2">
    <source>
        <dbReference type="Proteomes" id="UP000478740"/>
    </source>
</evidence>
<protein>
    <submittedName>
        <fullName evidence="1">Uncharacterized protein</fullName>
    </submittedName>
</protein>
<keyword evidence="2" id="KW-1185">Reference proteome</keyword>
<accession>A0A6L6IX22</accession>
<dbReference type="Proteomes" id="UP000478740">
    <property type="component" value="Unassembled WGS sequence"/>
</dbReference>
<name>A0A6L6IX22_9RHOB</name>
<sequence>MSEQMRDGGAGTDPRAAACRAYFAVIKPQLKRDPPQTGNNTQRAKTDEPIVECLAVGGAHPQLRPTSRPARLLA</sequence>
<reference evidence="1 2" key="1">
    <citation type="submission" date="2019-11" db="EMBL/GenBank/DDBJ databases">
        <authorList>
            <person name="Dong K."/>
        </authorList>
    </citation>
    <scope>NUCLEOTIDE SEQUENCE [LARGE SCALE GENOMIC DNA]</scope>
    <source>
        <strain evidence="1 2">DK608</strain>
    </source>
</reference>
<gene>
    <name evidence="1" type="ORF">GL284_06070</name>
</gene>
<dbReference type="AlphaFoldDB" id="A0A6L6IX22"/>
<evidence type="ECO:0000313" key="1">
    <source>
        <dbReference type="EMBL" id="MTH63832.1"/>
    </source>
</evidence>
<dbReference type="RefSeq" id="WP_155043704.1">
    <property type="nucleotide sequence ID" value="NZ_WMIH01000003.1"/>
</dbReference>
<dbReference type="EMBL" id="WMII01000004">
    <property type="protein sequence ID" value="MTH63832.1"/>
    <property type="molecule type" value="Genomic_DNA"/>
</dbReference>
<proteinExistence type="predicted"/>